<dbReference type="InterPro" id="IPR016181">
    <property type="entry name" value="Acyl_CoA_acyltransferase"/>
</dbReference>
<dbReference type="CDD" id="cd04301">
    <property type="entry name" value="NAT_SF"/>
    <property type="match status" value="1"/>
</dbReference>
<evidence type="ECO:0000313" key="3">
    <source>
        <dbReference type="Proteomes" id="UP000737402"/>
    </source>
</evidence>
<name>A0ABS2P2P3_9BACI</name>
<comment type="caution">
    <text evidence="2">The sequence shown here is derived from an EMBL/GenBank/DDBJ whole genome shotgun (WGS) entry which is preliminary data.</text>
</comment>
<gene>
    <name evidence="2" type="ORF">JOC95_003097</name>
</gene>
<dbReference type="Proteomes" id="UP000737402">
    <property type="component" value="Unassembled WGS sequence"/>
</dbReference>
<dbReference type="Gene3D" id="3.40.630.30">
    <property type="match status" value="1"/>
</dbReference>
<dbReference type="EMBL" id="JAFBED010000006">
    <property type="protein sequence ID" value="MBM7621224.1"/>
    <property type="molecule type" value="Genomic_DNA"/>
</dbReference>
<organism evidence="2 3">
    <name type="scientific">Sutcliffiella tianshenii</name>
    <dbReference type="NCBI Taxonomy" id="1463404"/>
    <lineage>
        <taxon>Bacteria</taxon>
        <taxon>Bacillati</taxon>
        <taxon>Bacillota</taxon>
        <taxon>Bacilli</taxon>
        <taxon>Bacillales</taxon>
        <taxon>Bacillaceae</taxon>
        <taxon>Sutcliffiella</taxon>
    </lineage>
</organism>
<dbReference type="Pfam" id="PF00583">
    <property type="entry name" value="Acetyltransf_1"/>
    <property type="match status" value="1"/>
</dbReference>
<reference evidence="2 3" key="1">
    <citation type="submission" date="2021-01" db="EMBL/GenBank/DDBJ databases">
        <title>Genomic Encyclopedia of Type Strains, Phase IV (KMG-IV): sequencing the most valuable type-strain genomes for metagenomic binning, comparative biology and taxonomic classification.</title>
        <authorList>
            <person name="Goeker M."/>
        </authorList>
    </citation>
    <scope>NUCLEOTIDE SEQUENCE [LARGE SCALE GENOMIC DNA]</scope>
    <source>
        <strain evidence="2 3">DSM 25879</strain>
    </source>
</reference>
<feature type="domain" description="N-acetyltransferase" evidence="1">
    <location>
        <begin position="3"/>
        <end position="156"/>
    </location>
</feature>
<sequence>MNVSVRQEQPSDYQLTEKVIERAFSTVEISDKTEHEMVSLLRRSEAFVPELSLVAEGNEIVGHILLTKVNIVNENEKVESLALAPVSVVSEFQSKGIGKRLIEEALRKAKELGFESVIVLGHPTYYPKFGFKKASILGIKPPFEVPDEVFMALELKESALDGVSGVVEYPREFFGG</sequence>
<protein>
    <submittedName>
        <fullName evidence="2">N-acetyltransferase YhbS</fullName>
    </submittedName>
</protein>
<accession>A0ABS2P2P3</accession>
<evidence type="ECO:0000259" key="1">
    <source>
        <dbReference type="PROSITE" id="PS51186"/>
    </source>
</evidence>
<dbReference type="SUPFAM" id="SSF55729">
    <property type="entry name" value="Acyl-CoA N-acyltransferases (Nat)"/>
    <property type="match status" value="1"/>
</dbReference>
<dbReference type="InterPro" id="IPR000182">
    <property type="entry name" value="GNAT_dom"/>
</dbReference>
<dbReference type="PROSITE" id="PS51186">
    <property type="entry name" value="GNAT"/>
    <property type="match status" value="1"/>
</dbReference>
<evidence type="ECO:0000313" key="2">
    <source>
        <dbReference type="EMBL" id="MBM7621224.1"/>
    </source>
</evidence>
<keyword evidence="3" id="KW-1185">Reference proteome</keyword>
<proteinExistence type="predicted"/>
<dbReference type="RefSeq" id="WP_204418002.1">
    <property type="nucleotide sequence ID" value="NZ_JAFBED010000006.1"/>
</dbReference>